<dbReference type="Proteomes" id="UP001371456">
    <property type="component" value="Unassembled WGS sequence"/>
</dbReference>
<dbReference type="SUPFAM" id="SSF52540">
    <property type="entry name" value="P-loop containing nucleoside triphosphate hydrolases"/>
    <property type="match status" value="1"/>
</dbReference>
<dbReference type="EMBL" id="JBANQN010000005">
    <property type="protein sequence ID" value="KAK6789721.1"/>
    <property type="molecule type" value="Genomic_DNA"/>
</dbReference>
<dbReference type="FunFam" id="1.10.10.820:FF:000001">
    <property type="entry name" value="Myosin heavy chain"/>
    <property type="match status" value="1"/>
</dbReference>
<dbReference type="PANTHER" id="PTHR13140">
    <property type="entry name" value="MYOSIN"/>
    <property type="match status" value="1"/>
</dbReference>
<keyword evidence="9" id="KW-1185">Reference proteome</keyword>
<dbReference type="GO" id="GO:0030048">
    <property type="term" value="P:actin filament-based movement"/>
    <property type="evidence" value="ECO:0007669"/>
    <property type="project" value="UniProtKB-ARBA"/>
</dbReference>
<keyword evidence="4" id="KW-0505">Motor protein</keyword>
<protein>
    <recommendedName>
        <fullName evidence="7">Myosin motor domain-containing protein</fullName>
    </recommendedName>
</protein>
<evidence type="ECO:0000256" key="1">
    <source>
        <dbReference type="ARBA" id="ARBA00022741"/>
    </source>
</evidence>
<dbReference type="SMART" id="SM00242">
    <property type="entry name" value="MYSc"/>
    <property type="match status" value="1"/>
</dbReference>
<keyword evidence="5 6" id="KW-0009">Actin-binding</keyword>
<reference evidence="8 9" key="1">
    <citation type="submission" date="2024-02" db="EMBL/GenBank/DDBJ databases">
        <title>de novo genome assembly of Solanum bulbocastanum strain 11H21.</title>
        <authorList>
            <person name="Hosaka A.J."/>
        </authorList>
    </citation>
    <scope>NUCLEOTIDE SEQUENCE [LARGE SCALE GENOMIC DNA]</scope>
    <source>
        <tissue evidence="8">Young leaves</tissue>
    </source>
</reference>
<dbReference type="PANTHER" id="PTHR13140:SF769">
    <property type="entry name" value="MYOSIN-2-LIKE ISOFORM X1"/>
    <property type="match status" value="1"/>
</dbReference>
<evidence type="ECO:0000256" key="3">
    <source>
        <dbReference type="ARBA" id="ARBA00023123"/>
    </source>
</evidence>
<dbReference type="Pfam" id="PF00063">
    <property type="entry name" value="Myosin_head"/>
    <property type="match status" value="2"/>
</dbReference>
<evidence type="ECO:0000256" key="6">
    <source>
        <dbReference type="PROSITE-ProRule" id="PRU00782"/>
    </source>
</evidence>
<dbReference type="GO" id="GO:0000146">
    <property type="term" value="F:microfilament motor activity"/>
    <property type="evidence" value="ECO:0007669"/>
    <property type="project" value="TreeGrafter"/>
</dbReference>
<evidence type="ECO:0000256" key="5">
    <source>
        <dbReference type="ARBA" id="ARBA00023203"/>
    </source>
</evidence>
<dbReference type="GO" id="GO:0007015">
    <property type="term" value="P:actin filament organization"/>
    <property type="evidence" value="ECO:0007669"/>
    <property type="project" value="TreeGrafter"/>
</dbReference>
<dbReference type="InterPro" id="IPR057535">
    <property type="entry name" value="MYO1-3_N_SH3"/>
</dbReference>
<dbReference type="GO" id="GO:0005524">
    <property type="term" value="F:ATP binding"/>
    <property type="evidence" value="ECO:0007669"/>
    <property type="project" value="UniProtKB-KW"/>
</dbReference>
<dbReference type="Pfam" id="PF25369">
    <property type="entry name" value="SH3_VIII-1_N"/>
    <property type="match status" value="1"/>
</dbReference>
<keyword evidence="2" id="KW-0067">ATP-binding</keyword>
<evidence type="ECO:0000256" key="4">
    <source>
        <dbReference type="ARBA" id="ARBA00023175"/>
    </source>
</evidence>
<dbReference type="AlphaFoldDB" id="A0AAN8TQH3"/>
<feature type="domain" description="Myosin motor" evidence="7">
    <location>
        <begin position="1"/>
        <end position="302"/>
    </location>
</feature>
<dbReference type="InterPro" id="IPR001609">
    <property type="entry name" value="Myosin_head_motor_dom-like"/>
</dbReference>
<dbReference type="GO" id="GO:0016459">
    <property type="term" value="C:myosin complex"/>
    <property type="evidence" value="ECO:0007669"/>
    <property type="project" value="UniProtKB-KW"/>
</dbReference>
<evidence type="ECO:0000313" key="9">
    <source>
        <dbReference type="Proteomes" id="UP001371456"/>
    </source>
</evidence>
<evidence type="ECO:0000313" key="8">
    <source>
        <dbReference type="EMBL" id="KAK6789721.1"/>
    </source>
</evidence>
<dbReference type="GO" id="GO:0005737">
    <property type="term" value="C:cytoplasm"/>
    <property type="evidence" value="ECO:0007669"/>
    <property type="project" value="TreeGrafter"/>
</dbReference>
<evidence type="ECO:0000259" key="7">
    <source>
        <dbReference type="PROSITE" id="PS51456"/>
    </source>
</evidence>
<accession>A0AAN8TQH3</accession>
<keyword evidence="3 6" id="KW-0518">Myosin</keyword>
<comment type="similarity">
    <text evidence="6">Belongs to the TRAFAC class myosin-kinesin ATPase superfamily. Myosin family.</text>
</comment>
<name>A0AAN8TQH3_SOLBU</name>
<sequence>MKLHVWCHLKNRHWEPEQVQSTSGDKASILLSDGSVMVVPVRELLPTNPDILQGMDELNLSQARLIWQSKVVQLAHGERSYHMFYQLCVGSPFALRDKLKLKGSLEYNFLNQSNSLVIHNVDDAKKVSYACVLWLGNTTFQAIGNGNYVEALQCEDGIVWTKVDFQDNQEYLDLFDKKPIRIISLLDEESNFDKATNLPFANKLKQHLKANPCYKGDREEFGIHHYAEEVIYDTSGFLNKNRDIVHPDTIQLLSSTSDDLLKLFASSFANQSKKTASSIHIEISDFQKQTFATKFKVVMPFS</sequence>
<organism evidence="8 9">
    <name type="scientific">Solanum bulbocastanum</name>
    <name type="common">Wild potato</name>
    <dbReference type="NCBI Taxonomy" id="147425"/>
    <lineage>
        <taxon>Eukaryota</taxon>
        <taxon>Viridiplantae</taxon>
        <taxon>Streptophyta</taxon>
        <taxon>Embryophyta</taxon>
        <taxon>Tracheophyta</taxon>
        <taxon>Spermatophyta</taxon>
        <taxon>Magnoliopsida</taxon>
        <taxon>eudicotyledons</taxon>
        <taxon>Gunneridae</taxon>
        <taxon>Pentapetalae</taxon>
        <taxon>asterids</taxon>
        <taxon>lamiids</taxon>
        <taxon>Solanales</taxon>
        <taxon>Solanaceae</taxon>
        <taxon>Solanoideae</taxon>
        <taxon>Solaneae</taxon>
        <taxon>Solanum</taxon>
    </lineage>
</organism>
<evidence type="ECO:0000256" key="2">
    <source>
        <dbReference type="ARBA" id="ARBA00022840"/>
    </source>
</evidence>
<comment type="caution">
    <text evidence="8">The sequence shown here is derived from an EMBL/GenBank/DDBJ whole genome shotgun (WGS) entry which is preliminary data.</text>
</comment>
<dbReference type="Gene3D" id="1.10.10.820">
    <property type="match status" value="1"/>
</dbReference>
<dbReference type="Gene3D" id="1.20.58.530">
    <property type="match status" value="1"/>
</dbReference>
<comment type="caution">
    <text evidence="6">Lacks conserved residue(s) required for the propagation of feature annotation.</text>
</comment>
<dbReference type="InterPro" id="IPR027417">
    <property type="entry name" value="P-loop_NTPase"/>
</dbReference>
<dbReference type="GO" id="GO:0051015">
    <property type="term" value="F:actin filament binding"/>
    <property type="evidence" value="ECO:0007669"/>
    <property type="project" value="TreeGrafter"/>
</dbReference>
<proteinExistence type="inferred from homology"/>
<gene>
    <name evidence="8" type="ORF">RDI58_013521</name>
</gene>
<dbReference type="GO" id="GO:0016020">
    <property type="term" value="C:membrane"/>
    <property type="evidence" value="ECO:0007669"/>
    <property type="project" value="TreeGrafter"/>
</dbReference>
<dbReference type="PROSITE" id="PS51456">
    <property type="entry name" value="MYOSIN_MOTOR"/>
    <property type="match status" value="1"/>
</dbReference>
<keyword evidence="1" id="KW-0547">Nucleotide-binding</keyword>